<name>A0A4Q7J9X8_9PSEU</name>
<proteinExistence type="predicted"/>
<dbReference type="EMBL" id="SFCC01000005">
    <property type="protein sequence ID" value="RZQ63818.1"/>
    <property type="molecule type" value="Genomic_DNA"/>
</dbReference>
<accession>A0A4Q7J9X8</accession>
<reference evidence="2 3" key="1">
    <citation type="submission" date="2019-02" db="EMBL/GenBank/DDBJ databases">
        <title>Draft genome sequence of Amycolatopsis sp. 8-3EHSu isolated from roots of Suaeda maritima.</title>
        <authorList>
            <person name="Duangmal K."/>
            <person name="Chantavorakit T."/>
        </authorList>
    </citation>
    <scope>NUCLEOTIDE SEQUENCE [LARGE SCALE GENOMIC DNA]</scope>
    <source>
        <strain evidence="2 3">8-3EHSu</strain>
    </source>
</reference>
<organism evidence="2 3">
    <name type="scientific">Amycolatopsis suaedae</name>
    <dbReference type="NCBI Taxonomy" id="2510978"/>
    <lineage>
        <taxon>Bacteria</taxon>
        <taxon>Bacillati</taxon>
        <taxon>Actinomycetota</taxon>
        <taxon>Actinomycetes</taxon>
        <taxon>Pseudonocardiales</taxon>
        <taxon>Pseudonocardiaceae</taxon>
        <taxon>Amycolatopsis</taxon>
    </lineage>
</organism>
<dbReference type="RefSeq" id="WP_130475344.1">
    <property type="nucleotide sequence ID" value="NZ_SFCC01000005.1"/>
</dbReference>
<feature type="transmembrane region" description="Helical" evidence="1">
    <location>
        <begin position="74"/>
        <end position="90"/>
    </location>
</feature>
<sequence length="188" mass="21437">MMTTPVRQGRWSDAITALNTRWHKLALYGFLVIVVAHWAEHIAQAIQIYALGWPVPQARGVLGIPFPWLVSSEWMHYGYAVVMLFGLVVLRHGFHGRSGRWWRIAMWIQVWHHFEHLLLLLQALTGSNILGKPAPTSIIQLVIPRVELHLVYNAIVFVPMLVGMLLHQRPRAAERERMSCACALAAAR</sequence>
<evidence type="ECO:0000313" key="3">
    <source>
        <dbReference type="Proteomes" id="UP000292003"/>
    </source>
</evidence>
<gene>
    <name evidence="2" type="ORF">EWH70_11690</name>
</gene>
<keyword evidence="1" id="KW-0812">Transmembrane</keyword>
<protein>
    <submittedName>
        <fullName evidence="2">Uncharacterized protein</fullName>
    </submittedName>
</protein>
<dbReference type="Proteomes" id="UP000292003">
    <property type="component" value="Unassembled WGS sequence"/>
</dbReference>
<dbReference type="OrthoDB" id="3619281at2"/>
<keyword evidence="3" id="KW-1185">Reference proteome</keyword>
<feature type="transmembrane region" description="Helical" evidence="1">
    <location>
        <begin position="25"/>
        <end position="54"/>
    </location>
</feature>
<keyword evidence="1" id="KW-1133">Transmembrane helix</keyword>
<comment type="caution">
    <text evidence="2">The sequence shown here is derived from an EMBL/GenBank/DDBJ whole genome shotgun (WGS) entry which is preliminary data.</text>
</comment>
<dbReference type="AlphaFoldDB" id="A0A4Q7J9X8"/>
<evidence type="ECO:0000256" key="1">
    <source>
        <dbReference type="SAM" id="Phobius"/>
    </source>
</evidence>
<evidence type="ECO:0000313" key="2">
    <source>
        <dbReference type="EMBL" id="RZQ63818.1"/>
    </source>
</evidence>
<keyword evidence="1" id="KW-0472">Membrane</keyword>